<dbReference type="CDD" id="cd11386">
    <property type="entry name" value="MCP_signal"/>
    <property type="match status" value="1"/>
</dbReference>
<dbReference type="Pfam" id="PF00015">
    <property type="entry name" value="MCPsignal"/>
    <property type="match status" value="1"/>
</dbReference>
<dbReference type="GO" id="GO:0007165">
    <property type="term" value="P:signal transduction"/>
    <property type="evidence" value="ECO:0007669"/>
    <property type="project" value="UniProtKB-KW"/>
</dbReference>
<dbReference type="FunFam" id="1.10.287.950:FF:000001">
    <property type="entry name" value="Methyl-accepting chemotaxis sensory transducer"/>
    <property type="match status" value="1"/>
</dbReference>
<dbReference type="PANTHER" id="PTHR32089:SF117">
    <property type="entry name" value="METHYL ACCEPTING SENSORY TRANSDUCER WITH CACHE_1 SMALL MOLECULE BINDING DOMAIN"/>
    <property type="match status" value="1"/>
</dbReference>
<dbReference type="PATRIC" id="fig|267850.7.peg.2405"/>
<protein>
    <submittedName>
        <fullName evidence="8">Methyl-accepting chemotaxis protein</fullName>
    </submittedName>
</protein>
<keyword evidence="5" id="KW-0472">Membrane</keyword>
<dbReference type="InterPro" id="IPR004090">
    <property type="entry name" value="Chemotax_Me-accpt_rcpt"/>
</dbReference>
<dbReference type="GO" id="GO:0016020">
    <property type="term" value="C:membrane"/>
    <property type="evidence" value="ECO:0007669"/>
    <property type="project" value="UniProtKB-SubCell"/>
</dbReference>
<keyword evidence="5" id="KW-0812">Transmembrane</keyword>
<dbReference type="PRINTS" id="PR00260">
    <property type="entry name" value="CHEMTRNSDUCR"/>
</dbReference>
<feature type="domain" description="HAMP" evidence="7">
    <location>
        <begin position="378"/>
        <end position="432"/>
    </location>
</feature>
<gene>
    <name evidence="8" type="ORF">ADINL_2437</name>
</gene>
<dbReference type="PROSITE" id="PS50111">
    <property type="entry name" value="CHEMOTAXIS_TRANSDUC_2"/>
    <property type="match status" value="1"/>
</dbReference>
<dbReference type="SMART" id="SM00283">
    <property type="entry name" value="MA"/>
    <property type="match status" value="1"/>
</dbReference>
<evidence type="ECO:0000256" key="5">
    <source>
        <dbReference type="SAM" id="Phobius"/>
    </source>
</evidence>
<keyword evidence="9" id="KW-1185">Reference proteome</keyword>
<comment type="similarity">
    <text evidence="3">Belongs to the methyl-accepting chemotaxis (MCP) protein family.</text>
</comment>
<dbReference type="InterPro" id="IPR004089">
    <property type="entry name" value="MCPsignal_dom"/>
</dbReference>
<dbReference type="EMBL" id="JMSZ01000032">
    <property type="protein sequence ID" value="KDE39308.1"/>
    <property type="molecule type" value="Genomic_DNA"/>
</dbReference>
<dbReference type="PROSITE" id="PS50885">
    <property type="entry name" value="HAMP"/>
    <property type="match status" value="1"/>
</dbReference>
<sequence length="709" mass="77001">MSMKRLSLRFKLILGAVLGLTLTLTAVILVGWMTMQKSGQEAVELAATSFEAQMVANLHDSAASVSTEVSVFINRSFDIPKTLGYKVSATASGSGSNAPPFQRSTVMQMVRDTLAANPAISAAYAHFEPDGYDWQDAFNIGPHLEHSSDEGVLELYWVRDSGELTFFPTADSSFKYDETLNANGIRESEWYLCPRDTLKPCLMEPYLYEISEGYEELLTSLVYPVVVDQEFRGVVGVDINLPVIQQRVEAYQQSLFNGQAEIHLISQAGFVIASSAFPDALGQRLNQVSPELQSTLTSMQGDLLQNDVTTLVRTAVPFEAFDQQWQVVISLPTEVAFAATRELESNLLSGFQRTAMTMVTLGGGLLLLAVLALALWLRFTTQPMVTMRALVEDLSGAEGDLTRQLQVTSHAELIGIANGFNAFTAKLRQMIMDLNASAQALRQQSQSLVQASQQTAAATRSQQEEMQSVASAMTEMSATANEVADLAARTAQQAEDSNDALSDAREAFRHTVDEVRSVADEINQASTRVASVAESSQNIYGIIEVIQGIAEQTNLLALNAAIEAARAGDQGRGFAVVADEVRGLAKRTQDSTGQIHALIETLQKDVTASVRDMEASTQRVTKTVEDARQAYEQMESAAKSIAAITNNVTQVATAAEEQDKVSEEINRNITVVEDASARLASLAGDVREVSDTMSQITDALEQQLGKFKV</sequence>
<evidence type="ECO:0000256" key="3">
    <source>
        <dbReference type="ARBA" id="ARBA00029447"/>
    </source>
</evidence>
<comment type="caution">
    <text evidence="8">The sequence shown here is derived from an EMBL/GenBank/DDBJ whole genome shotgun (WGS) entry which is preliminary data.</text>
</comment>
<comment type="subcellular location">
    <subcellularLocation>
        <location evidence="1">Membrane</location>
    </subcellularLocation>
</comment>
<keyword evidence="5" id="KW-1133">Transmembrane helix</keyword>
<dbReference type="GO" id="GO:0004888">
    <property type="term" value="F:transmembrane signaling receptor activity"/>
    <property type="evidence" value="ECO:0007669"/>
    <property type="project" value="InterPro"/>
</dbReference>
<dbReference type="Proteomes" id="UP000027318">
    <property type="component" value="Unassembled WGS sequence"/>
</dbReference>
<dbReference type="SUPFAM" id="SSF58104">
    <property type="entry name" value="Methyl-accepting chemotaxis protein (MCP) signaling domain"/>
    <property type="match status" value="1"/>
</dbReference>
<evidence type="ECO:0000313" key="8">
    <source>
        <dbReference type="EMBL" id="KDE39308.1"/>
    </source>
</evidence>
<accession>A0A063XYU8</accession>
<dbReference type="InterPro" id="IPR003660">
    <property type="entry name" value="HAMP_dom"/>
</dbReference>
<organism evidence="8 9">
    <name type="scientific">Nitrincola lacisaponensis</name>
    <dbReference type="NCBI Taxonomy" id="267850"/>
    <lineage>
        <taxon>Bacteria</taxon>
        <taxon>Pseudomonadati</taxon>
        <taxon>Pseudomonadota</taxon>
        <taxon>Gammaproteobacteria</taxon>
        <taxon>Oceanospirillales</taxon>
        <taxon>Oceanospirillaceae</taxon>
        <taxon>Nitrincola</taxon>
    </lineage>
</organism>
<dbReference type="SMART" id="SM00304">
    <property type="entry name" value="HAMP"/>
    <property type="match status" value="2"/>
</dbReference>
<evidence type="ECO:0000256" key="4">
    <source>
        <dbReference type="PROSITE-ProRule" id="PRU00284"/>
    </source>
</evidence>
<dbReference type="CDD" id="cd12913">
    <property type="entry name" value="PDC1_MCP_like"/>
    <property type="match status" value="1"/>
</dbReference>
<dbReference type="AlphaFoldDB" id="A0A063XYU8"/>
<dbReference type="Gene3D" id="3.30.450.20">
    <property type="entry name" value="PAS domain"/>
    <property type="match status" value="1"/>
</dbReference>
<name>A0A063XYU8_9GAMM</name>
<dbReference type="PANTHER" id="PTHR32089">
    <property type="entry name" value="METHYL-ACCEPTING CHEMOTAXIS PROTEIN MCPB"/>
    <property type="match status" value="1"/>
</dbReference>
<evidence type="ECO:0000256" key="2">
    <source>
        <dbReference type="ARBA" id="ARBA00023224"/>
    </source>
</evidence>
<feature type="transmembrane region" description="Helical" evidence="5">
    <location>
        <begin position="355"/>
        <end position="377"/>
    </location>
</feature>
<reference evidence="8 9" key="1">
    <citation type="journal article" date="2005" name="Int. J. Syst. Evol. Microbiol.">
        <title>Nitrincola lacisaponensis gen. nov., sp. nov., a novel alkaliphilic bacterium isolated from an alkaline, saline lake.</title>
        <authorList>
            <person name="Dimitriu P.A."/>
            <person name="Shukla S.K."/>
            <person name="Conradt J."/>
            <person name="Marquez M.C."/>
            <person name="Ventosa A."/>
            <person name="Maglia A."/>
            <person name="Peyton B.M."/>
            <person name="Pinkart H.C."/>
            <person name="Mormile M.R."/>
        </authorList>
    </citation>
    <scope>NUCLEOTIDE SEQUENCE [LARGE SCALE GENOMIC DNA]</scope>
    <source>
        <strain evidence="8 9">4CA</strain>
    </source>
</reference>
<dbReference type="STRING" id="267850.ADINL_2437"/>
<evidence type="ECO:0000259" key="6">
    <source>
        <dbReference type="PROSITE" id="PS50111"/>
    </source>
</evidence>
<dbReference type="Gene3D" id="1.10.287.950">
    <property type="entry name" value="Methyl-accepting chemotaxis protein"/>
    <property type="match status" value="1"/>
</dbReference>
<feature type="domain" description="Methyl-accepting transducer" evidence="6">
    <location>
        <begin position="437"/>
        <end position="673"/>
    </location>
</feature>
<evidence type="ECO:0000259" key="7">
    <source>
        <dbReference type="PROSITE" id="PS50885"/>
    </source>
</evidence>
<keyword evidence="2 4" id="KW-0807">Transducer</keyword>
<evidence type="ECO:0000256" key="1">
    <source>
        <dbReference type="ARBA" id="ARBA00004370"/>
    </source>
</evidence>
<feature type="transmembrane region" description="Helical" evidence="5">
    <location>
        <begin position="12"/>
        <end position="33"/>
    </location>
</feature>
<dbReference type="GO" id="GO:0006935">
    <property type="term" value="P:chemotaxis"/>
    <property type="evidence" value="ECO:0007669"/>
    <property type="project" value="InterPro"/>
</dbReference>
<evidence type="ECO:0000313" key="9">
    <source>
        <dbReference type="Proteomes" id="UP000027318"/>
    </source>
</evidence>
<proteinExistence type="inferred from homology"/>